<feature type="compositionally biased region" description="Gly residues" evidence="8">
    <location>
        <begin position="54"/>
        <end position="67"/>
    </location>
</feature>
<dbReference type="GO" id="GO:0005615">
    <property type="term" value="C:extracellular space"/>
    <property type="evidence" value="ECO:0007669"/>
    <property type="project" value="TreeGrafter"/>
</dbReference>
<feature type="domain" description="Peptidase S8/S53" evidence="9">
    <location>
        <begin position="17"/>
        <end position="272"/>
    </location>
</feature>
<reference evidence="10" key="1">
    <citation type="submission" date="2021-01" db="EMBL/GenBank/DDBJ databases">
        <authorList>
            <person name="Corre E."/>
            <person name="Pelletier E."/>
            <person name="Niang G."/>
            <person name="Scheremetjew M."/>
            <person name="Finn R."/>
            <person name="Kale V."/>
            <person name="Holt S."/>
            <person name="Cochrane G."/>
            <person name="Meng A."/>
            <person name="Brown T."/>
            <person name="Cohen L."/>
        </authorList>
    </citation>
    <scope>NUCLEOTIDE SEQUENCE</scope>
    <source>
        <strain evidence="10">Isolate 1302-5</strain>
    </source>
</reference>
<evidence type="ECO:0000313" key="10">
    <source>
        <dbReference type="EMBL" id="CAE2238195.1"/>
    </source>
</evidence>
<name>A0A7S4ISB8_9STRA</name>
<evidence type="ECO:0000256" key="7">
    <source>
        <dbReference type="PROSITE-ProRule" id="PRU01240"/>
    </source>
</evidence>
<dbReference type="EC" id="3.4.21.62" evidence="6"/>
<evidence type="ECO:0000256" key="3">
    <source>
        <dbReference type="ARBA" id="ARBA00022801"/>
    </source>
</evidence>
<keyword evidence="2" id="KW-0645">Protease</keyword>
<sequence>MVLPNGDTLPWSIDRHPTNPVHSHGTILLGIVAALPGNDIGVRGVLDLSSENPEGGGGDNNGDGNIDGGRRFRFIHTRALKDDRTASQSQMIDAVNQCVEYGNADVIIVAMGCVNCPSDAVRDFFQRAYDDAGVLVVGAAGNQGYEGEGDDGQRYMYPASYPGVISVAAVDEEGRRTDGSNANDAVELAAHGDDVLSTFVSPQGELGYARMKGTSAATAYVGAAAALLWSYHPTCTNVQIRNALIKTALHDTPHNGDGSPPPPPCDNNIGYGVPQILDTVLLLRERGCDGGGIVLSDTGRACDRAPPPSSSSAPREAAEGVAGQPPSSSFFVVVGSTGGGGGGRRGTTAVATTTGEAAAASAASA</sequence>
<dbReference type="Pfam" id="PF00082">
    <property type="entry name" value="Peptidase_S8"/>
    <property type="match status" value="1"/>
</dbReference>
<protein>
    <recommendedName>
        <fullName evidence="6">subtilisin</fullName>
        <ecNumber evidence="6">3.4.21.62</ecNumber>
    </recommendedName>
</protein>
<dbReference type="InterPro" id="IPR050131">
    <property type="entry name" value="Peptidase_S8_subtilisin-like"/>
</dbReference>
<accession>A0A7S4ISB8</accession>
<dbReference type="AlphaFoldDB" id="A0A7S4ISB8"/>
<comment type="caution">
    <text evidence="7">Lacks conserved residue(s) required for the propagation of feature annotation.</text>
</comment>
<dbReference type="InterPro" id="IPR036852">
    <property type="entry name" value="Peptidase_S8/S53_dom_sf"/>
</dbReference>
<gene>
    <name evidence="10" type="ORF">OAUR00152_LOCUS14730</name>
</gene>
<evidence type="ECO:0000256" key="2">
    <source>
        <dbReference type="ARBA" id="ARBA00022670"/>
    </source>
</evidence>
<evidence type="ECO:0000259" key="9">
    <source>
        <dbReference type="Pfam" id="PF00082"/>
    </source>
</evidence>
<comment type="similarity">
    <text evidence="1 7">Belongs to the peptidase S8 family.</text>
</comment>
<dbReference type="GO" id="GO:0004252">
    <property type="term" value="F:serine-type endopeptidase activity"/>
    <property type="evidence" value="ECO:0007669"/>
    <property type="project" value="UniProtKB-EC"/>
</dbReference>
<feature type="region of interest" description="Disordered" evidence="8">
    <location>
        <begin position="47"/>
        <end position="67"/>
    </location>
</feature>
<comment type="catalytic activity">
    <reaction evidence="5">
        <text>Hydrolysis of proteins with broad specificity for peptide bonds, and a preference for a large uncharged residue in P1. Hydrolyzes peptide amides.</text>
        <dbReference type="EC" id="3.4.21.62"/>
    </reaction>
</comment>
<dbReference type="EMBL" id="HBKQ01021744">
    <property type="protein sequence ID" value="CAE2238195.1"/>
    <property type="molecule type" value="Transcribed_RNA"/>
</dbReference>
<feature type="region of interest" description="Disordered" evidence="8">
    <location>
        <begin position="297"/>
        <end position="349"/>
    </location>
</feature>
<dbReference type="SUPFAM" id="SSF52743">
    <property type="entry name" value="Subtilisin-like"/>
    <property type="match status" value="1"/>
</dbReference>
<evidence type="ECO:0000256" key="6">
    <source>
        <dbReference type="ARBA" id="ARBA00023619"/>
    </source>
</evidence>
<evidence type="ECO:0000256" key="1">
    <source>
        <dbReference type="ARBA" id="ARBA00011073"/>
    </source>
</evidence>
<feature type="compositionally biased region" description="Gly residues" evidence="8">
    <location>
        <begin position="336"/>
        <end position="345"/>
    </location>
</feature>
<keyword evidence="3" id="KW-0378">Hydrolase</keyword>
<dbReference type="PANTHER" id="PTHR43806">
    <property type="entry name" value="PEPTIDASE S8"/>
    <property type="match status" value="1"/>
</dbReference>
<dbReference type="PANTHER" id="PTHR43806:SF11">
    <property type="entry name" value="CEREVISIN-RELATED"/>
    <property type="match status" value="1"/>
</dbReference>
<dbReference type="GO" id="GO:0006508">
    <property type="term" value="P:proteolysis"/>
    <property type="evidence" value="ECO:0007669"/>
    <property type="project" value="UniProtKB-KW"/>
</dbReference>
<proteinExistence type="inferred from homology"/>
<organism evidence="10">
    <name type="scientific">Odontella aurita</name>
    <dbReference type="NCBI Taxonomy" id="265563"/>
    <lineage>
        <taxon>Eukaryota</taxon>
        <taxon>Sar</taxon>
        <taxon>Stramenopiles</taxon>
        <taxon>Ochrophyta</taxon>
        <taxon>Bacillariophyta</taxon>
        <taxon>Mediophyceae</taxon>
        <taxon>Biddulphiophycidae</taxon>
        <taxon>Eupodiscales</taxon>
        <taxon>Odontellaceae</taxon>
        <taxon>Odontella</taxon>
    </lineage>
</organism>
<evidence type="ECO:0000256" key="5">
    <source>
        <dbReference type="ARBA" id="ARBA00023529"/>
    </source>
</evidence>
<dbReference type="InterPro" id="IPR000209">
    <property type="entry name" value="Peptidase_S8/S53_dom"/>
</dbReference>
<evidence type="ECO:0000256" key="4">
    <source>
        <dbReference type="ARBA" id="ARBA00022825"/>
    </source>
</evidence>
<evidence type="ECO:0000256" key="8">
    <source>
        <dbReference type="SAM" id="MobiDB-lite"/>
    </source>
</evidence>
<keyword evidence="4" id="KW-0720">Serine protease</keyword>
<dbReference type="PROSITE" id="PS51892">
    <property type="entry name" value="SUBTILASE"/>
    <property type="match status" value="1"/>
</dbReference>
<dbReference type="Gene3D" id="3.40.50.200">
    <property type="entry name" value="Peptidase S8/S53 domain"/>
    <property type="match status" value="1"/>
</dbReference>